<dbReference type="AlphaFoldDB" id="I0GVF8"/>
<dbReference type="HOGENOM" id="CLU_2791625_0_0_9"/>
<dbReference type="Proteomes" id="UP000007887">
    <property type="component" value="Plasmid pSRC4"/>
</dbReference>
<dbReference type="RefSeq" id="WP_014426045.1">
    <property type="nucleotide sequence ID" value="NC_017069.1"/>
</dbReference>
<dbReference type="EMBL" id="AP012294">
    <property type="protein sequence ID" value="BAL84745.1"/>
    <property type="molecule type" value="Genomic_DNA"/>
</dbReference>
<geneLocation type="plasmid" evidence="1 2">
    <name>pSRC4</name>
</geneLocation>
<gene>
    <name evidence="1" type="ordered locus">SELR_pSRC400940</name>
</gene>
<dbReference type="KEGG" id="sri:SELR_pSRC400940"/>
<evidence type="ECO:0000313" key="2">
    <source>
        <dbReference type="Proteomes" id="UP000007887"/>
    </source>
</evidence>
<keyword evidence="1" id="KW-0614">Plasmid</keyword>
<dbReference type="PATRIC" id="fig|927704.6.peg.3509"/>
<evidence type="ECO:0000313" key="1">
    <source>
        <dbReference type="EMBL" id="BAL84745.1"/>
    </source>
</evidence>
<name>I0GVF8_SELRL</name>
<organism evidence="1 2">
    <name type="scientific">Selenomonas ruminantium subsp. lactilytica (strain NBRC 103574 / TAM6421)</name>
    <dbReference type="NCBI Taxonomy" id="927704"/>
    <lineage>
        <taxon>Bacteria</taxon>
        <taxon>Bacillati</taxon>
        <taxon>Bacillota</taxon>
        <taxon>Negativicutes</taxon>
        <taxon>Selenomonadales</taxon>
        <taxon>Selenomonadaceae</taxon>
        <taxon>Selenomonas</taxon>
    </lineage>
</organism>
<reference evidence="1 2" key="1">
    <citation type="submission" date="2011-10" db="EMBL/GenBank/DDBJ databases">
        <title>Whole genome sequence of Selenomonas ruminantium subsp. lactilytica TAM6421.</title>
        <authorList>
            <person name="Oguchi A."/>
            <person name="Ankai A."/>
            <person name="Kaneko J."/>
            <person name="Yamada-Narita S."/>
            <person name="Fukui S."/>
            <person name="Takahashi M."/>
            <person name="Onodera T."/>
            <person name="Kojima S."/>
            <person name="Fushimi T."/>
            <person name="Abe N."/>
            <person name="Kamio Y."/>
            <person name="Yamazaki S."/>
            <person name="Fujita N."/>
        </authorList>
    </citation>
    <scope>NUCLEOTIDE SEQUENCE [LARGE SCALE GENOMIC DNA]</scope>
    <source>
        <strain evidence="2">NBRC 103574 / TAM6421</strain>
        <plasmid evidence="1 2">pSRC4</plasmid>
    </source>
</reference>
<dbReference type="OrthoDB" id="1666862at2"/>
<accession>I0GVF8</accession>
<proteinExistence type="predicted"/>
<protein>
    <submittedName>
        <fullName evidence="1">Uncharacterized protein</fullName>
    </submittedName>
</protein>
<sequence>MEQIEKENCRLFDSGRFNDIVLAYLVLSMKAANTPHKDAMELLDTMGHAFDEMTAEEALNRYRGALSH</sequence>